<accession>A0A6F8XRJ7</accession>
<name>A0A6F8XRJ7_9ACTN</name>
<proteinExistence type="predicted"/>
<dbReference type="RefSeq" id="WP_173036493.1">
    <property type="nucleotide sequence ID" value="NZ_AP022870.1"/>
</dbReference>
<keyword evidence="1" id="KW-0812">Transmembrane</keyword>
<reference evidence="2 3" key="1">
    <citation type="submission" date="2020-03" db="EMBL/GenBank/DDBJ databases">
        <title>Whole genome shotgun sequence of Phytohabitans flavus NBRC 107702.</title>
        <authorList>
            <person name="Komaki H."/>
            <person name="Tamura T."/>
        </authorList>
    </citation>
    <scope>NUCLEOTIDE SEQUENCE [LARGE SCALE GENOMIC DNA]</scope>
    <source>
        <strain evidence="2 3">NBRC 107702</strain>
    </source>
</reference>
<feature type="transmembrane region" description="Helical" evidence="1">
    <location>
        <begin position="144"/>
        <end position="163"/>
    </location>
</feature>
<protein>
    <submittedName>
        <fullName evidence="2">Uncharacterized protein</fullName>
    </submittedName>
</protein>
<gene>
    <name evidence="2" type="ORF">Pflav_028500</name>
</gene>
<keyword evidence="1" id="KW-0472">Membrane</keyword>
<evidence type="ECO:0000313" key="2">
    <source>
        <dbReference type="EMBL" id="BCB76440.1"/>
    </source>
</evidence>
<reference evidence="2 3" key="2">
    <citation type="submission" date="2020-03" db="EMBL/GenBank/DDBJ databases">
        <authorList>
            <person name="Ichikawa N."/>
            <person name="Kimura A."/>
            <person name="Kitahashi Y."/>
            <person name="Uohara A."/>
        </authorList>
    </citation>
    <scope>NUCLEOTIDE SEQUENCE [LARGE SCALE GENOMIC DNA]</scope>
    <source>
        <strain evidence="2 3">NBRC 107702</strain>
    </source>
</reference>
<evidence type="ECO:0000256" key="1">
    <source>
        <dbReference type="SAM" id="Phobius"/>
    </source>
</evidence>
<evidence type="ECO:0000313" key="3">
    <source>
        <dbReference type="Proteomes" id="UP000502508"/>
    </source>
</evidence>
<keyword evidence="1" id="KW-1133">Transmembrane helix</keyword>
<dbReference type="Proteomes" id="UP000502508">
    <property type="component" value="Chromosome"/>
</dbReference>
<dbReference type="KEGG" id="pfla:Pflav_028500"/>
<dbReference type="EMBL" id="AP022870">
    <property type="protein sequence ID" value="BCB76440.1"/>
    <property type="molecule type" value="Genomic_DNA"/>
</dbReference>
<keyword evidence="3" id="KW-1185">Reference proteome</keyword>
<organism evidence="2 3">
    <name type="scientific">Phytohabitans flavus</name>
    <dbReference type="NCBI Taxonomy" id="1076124"/>
    <lineage>
        <taxon>Bacteria</taxon>
        <taxon>Bacillati</taxon>
        <taxon>Actinomycetota</taxon>
        <taxon>Actinomycetes</taxon>
        <taxon>Micromonosporales</taxon>
        <taxon>Micromonosporaceae</taxon>
    </lineage>
</organism>
<sequence length="343" mass="36908">MEPAVRLAWSATIACRLVEALARGAKPNDGTPDGRLVDGVRAYLSDVGADEFNEVRDVLRRLARNDPNLAAAALDWTGLIERRLASGRELPPPLASLVAGVGPATLDPLAQQVYTRATAQAAAAPQAPFAAARPPAEPRRTTQWVLFVGAGLVVIALVTWQVVRSLGPPKSDLPVTVSGLSAACDGTVFPDAPSYGQTPPRPTLVFARDYNLRQGGRWAQPQVIHDEKNKAVFSGAWRSNDPAEVQAVACVEADERAHNTVDTCEYTDPRQPGLVKVPIPLPMYRGEFTVKVYETRTGRLIHQAQIAGEVTECPERLPIGAPHVYTEPSAQQYVDAIGKYVTG</sequence>
<dbReference type="AlphaFoldDB" id="A0A6F8XRJ7"/>